<dbReference type="WBParaSite" id="ES5_v2.g6694.t1">
    <property type="protein sequence ID" value="ES5_v2.g6694.t1"/>
    <property type="gene ID" value="ES5_v2.g6694"/>
</dbReference>
<organism evidence="1 2">
    <name type="scientific">Panagrolaimus sp. ES5</name>
    <dbReference type="NCBI Taxonomy" id="591445"/>
    <lineage>
        <taxon>Eukaryota</taxon>
        <taxon>Metazoa</taxon>
        <taxon>Ecdysozoa</taxon>
        <taxon>Nematoda</taxon>
        <taxon>Chromadorea</taxon>
        <taxon>Rhabditida</taxon>
        <taxon>Tylenchina</taxon>
        <taxon>Panagrolaimomorpha</taxon>
        <taxon>Panagrolaimoidea</taxon>
        <taxon>Panagrolaimidae</taxon>
        <taxon>Panagrolaimus</taxon>
    </lineage>
</organism>
<proteinExistence type="predicted"/>
<name>A0AC34GQE4_9BILA</name>
<protein>
    <submittedName>
        <fullName evidence="2">Dolichol-phosphate mannosyltransferase subunit 1</fullName>
    </submittedName>
</protein>
<evidence type="ECO:0000313" key="2">
    <source>
        <dbReference type="WBParaSite" id="ES5_v2.g6694.t1"/>
    </source>
</evidence>
<accession>A0AC34GQE4</accession>
<evidence type="ECO:0000313" key="1">
    <source>
        <dbReference type="Proteomes" id="UP000887579"/>
    </source>
</evidence>
<dbReference type="Proteomes" id="UP000887579">
    <property type="component" value="Unplaced"/>
</dbReference>
<sequence>MAANGKTDEKPLDDSVPDYSIILPTYNESDNLPICIYLINKYMIQTKKPFEVIVIDDNSPDKTDEVARRLRKHYKFVRLHSRPGKLGLGTAYKAGLKLARGKFVILMDADLSHHPKFIPQMIKLQATQNYDIVTGTRYSQGGGVSGWGIKRKVVSCGANYLAQTLLSPGVSDLTGSFRLYRKDVLTKLIEISVSTGYVFQMEMMFRAKRLGYTVGEVPITFVDRFFGESKLGAQEILGYIKGLYYLFTQVD</sequence>
<reference evidence="2" key="1">
    <citation type="submission" date="2022-11" db="UniProtKB">
        <authorList>
            <consortium name="WormBaseParasite"/>
        </authorList>
    </citation>
    <scope>IDENTIFICATION</scope>
</reference>